<reference evidence="2 3" key="1">
    <citation type="submission" date="2020-01" db="EMBL/GenBank/DDBJ databases">
        <title>Leptobacterium flavescens.</title>
        <authorList>
            <person name="Wang G."/>
        </authorList>
    </citation>
    <scope>NUCLEOTIDE SEQUENCE [LARGE SCALE GENOMIC DNA]</scope>
    <source>
        <strain evidence="2 3">KCTC 22160</strain>
    </source>
</reference>
<organism evidence="2 3">
    <name type="scientific">Leptobacterium flavescens</name>
    <dbReference type="NCBI Taxonomy" id="472055"/>
    <lineage>
        <taxon>Bacteria</taxon>
        <taxon>Pseudomonadati</taxon>
        <taxon>Bacteroidota</taxon>
        <taxon>Flavobacteriia</taxon>
        <taxon>Flavobacteriales</taxon>
        <taxon>Flavobacteriaceae</taxon>
        <taxon>Leptobacterium</taxon>
    </lineage>
</organism>
<evidence type="ECO:0000313" key="3">
    <source>
        <dbReference type="Proteomes" id="UP000468581"/>
    </source>
</evidence>
<dbReference type="Proteomes" id="UP000468581">
    <property type="component" value="Unassembled WGS sequence"/>
</dbReference>
<name>A0A6P0ULK0_9FLAO</name>
<feature type="transmembrane region" description="Helical" evidence="1">
    <location>
        <begin position="7"/>
        <end position="26"/>
    </location>
</feature>
<evidence type="ECO:0000313" key="2">
    <source>
        <dbReference type="EMBL" id="NER14221.1"/>
    </source>
</evidence>
<dbReference type="EMBL" id="JAABOO010000003">
    <property type="protein sequence ID" value="NER14221.1"/>
    <property type="molecule type" value="Genomic_DNA"/>
</dbReference>
<keyword evidence="1" id="KW-0472">Membrane</keyword>
<dbReference type="AlphaFoldDB" id="A0A6P0ULK0"/>
<protein>
    <submittedName>
        <fullName evidence="2">Uncharacterized protein</fullName>
    </submittedName>
</protein>
<keyword evidence="1" id="KW-0812">Transmembrane</keyword>
<evidence type="ECO:0000256" key="1">
    <source>
        <dbReference type="SAM" id="Phobius"/>
    </source>
</evidence>
<keyword evidence="1" id="KW-1133">Transmembrane helix</keyword>
<sequence length="56" mass="6353">MKRVYKIIILFVVIFLIGVFSFAGYINYSLKKNDELKAVDSSKTSKKGSAKTTYLN</sequence>
<comment type="caution">
    <text evidence="2">The sequence shown here is derived from an EMBL/GenBank/DDBJ whole genome shotgun (WGS) entry which is preliminary data.</text>
</comment>
<accession>A0A6P0ULK0</accession>
<proteinExistence type="predicted"/>
<keyword evidence="3" id="KW-1185">Reference proteome</keyword>
<dbReference type="RefSeq" id="WP_163607515.1">
    <property type="nucleotide sequence ID" value="NZ_JAABOO010000003.1"/>
</dbReference>
<gene>
    <name evidence="2" type="ORF">GWK08_12275</name>
</gene>